<evidence type="ECO:0000256" key="5">
    <source>
        <dbReference type="ARBA" id="ARBA00023136"/>
    </source>
</evidence>
<keyword evidence="9" id="KW-1185">Reference proteome</keyword>
<evidence type="ECO:0000313" key="9">
    <source>
        <dbReference type="Proteomes" id="UP001163115"/>
    </source>
</evidence>
<feature type="transmembrane region" description="Helical" evidence="6">
    <location>
        <begin position="46"/>
        <end position="64"/>
    </location>
</feature>
<keyword evidence="5 6" id="KW-0472">Membrane</keyword>
<comment type="subcellular location">
    <subcellularLocation>
        <location evidence="1">Membrane</location>
        <topology evidence="1">Multi-pass membrane protein</topology>
    </subcellularLocation>
</comment>
<keyword evidence="3 6" id="KW-0812">Transmembrane</keyword>
<feature type="transmembrane region" description="Helical" evidence="6">
    <location>
        <begin position="195"/>
        <end position="214"/>
    </location>
</feature>
<evidence type="ECO:0000259" key="7">
    <source>
        <dbReference type="Pfam" id="PF00892"/>
    </source>
</evidence>
<dbReference type="EMBL" id="CP113524">
    <property type="protein sequence ID" value="WAJ25588.1"/>
    <property type="molecule type" value="Genomic_DNA"/>
</dbReference>
<feature type="domain" description="EamA" evidence="7">
    <location>
        <begin position="166"/>
        <end position="299"/>
    </location>
</feature>
<evidence type="ECO:0000313" key="8">
    <source>
        <dbReference type="EMBL" id="WAJ25588.1"/>
    </source>
</evidence>
<evidence type="ECO:0000256" key="3">
    <source>
        <dbReference type="ARBA" id="ARBA00022692"/>
    </source>
</evidence>
<gene>
    <name evidence="8" type="ORF">OW255_08780</name>
</gene>
<evidence type="ECO:0000256" key="6">
    <source>
        <dbReference type="SAM" id="Phobius"/>
    </source>
</evidence>
<dbReference type="PANTHER" id="PTHR32322:SF2">
    <property type="entry name" value="EAMA DOMAIN-CONTAINING PROTEIN"/>
    <property type="match status" value="1"/>
</dbReference>
<protein>
    <submittedName>
        <fullName evidence="8">EamA family transporter</fullName>
    </submittedName>
</protein>
<dbReference type="PANTHER" id="PTHR32322">
    <property type="entry name" value="INNER MEMBRANE TRANSPORTER"/>
    <property type="match status" value="1"/>
</dbReference>
<dbReference type="InterPro" id="IPR000620">
    <property type="entry name" value="EamA_dom"/>
</dbReference>
<comment type="similarity">
    <text evidence="2">Belongs to the EamA transporter family.</text>
</comment>
<accession>A0ABY7AJE1</accession>
<organism evidence="8 9">
    <name type="scientific">Lacrimispora xylanolytica</name>
    <dbReference type="NCBI Taxonomy" id="29375"/>
    <lineage>
        <taxon>Bacteria</taxon>
        <taxon>Bacillati</taxon>
        <taxon>Bacillota</taxon>
        <taxon>Clostridia</taxon>
        <taxon>Lachnospirales</taxon>
        <taxon>Lachnospiraceae</taxon>
        <taxon>Lacrimispora</taxon>
    </lineage>
</organism>
<evidence type="ECO:0000256" key="1">
    <source>
        <dbReference type="ARBA" id="ARBA00004141"/>
    </source>
</evidence>
<dbReference type="InterPro" id="IPR037185">
    <property type="entry name" value="EmrE-like"/>
</dbReference>
<dbReference type="SUPFAM" id="SSF103481">
    <property type="entry name" value="Multidrug resistance efflux transporter EmrE"/>
    <property type="match status" value="2"/>
</dbReference>
<dbReference type="Proteomes" id="UP001163115">
    <property type="component" value="Chromosome"/>
</dbReference>
<dbReference type="Pfam" id="PF00892">
    <property type="entry name" value="EamA"/>
    <property type="match status" value="2"/>
</dbReference>
<feature type="transmembrane region" description="Helical" evidence="6">
    <location>
        <begin position="282"/>
        <end position="301"/>
    </location>
</feature>
<evidence type="ECO:0000256" key="2">
    <source>
        <dbReference type="ARBA" id="ARBA00007362"/>
    </source>
</evidence>
<keyword evidence="4 6" id="KW-1133">Transmembrane helix</keyword>
<feature type="transmembrane region" description="Helical" evidence="6">
    <location>
        <begin position="137"/>
        <end position="155"/>
    </location>
</feature>
<proteinExistence type="inferred from homology"/>
<dbReference type="InterPro" id="IPR050638">
    <property type="entry name" value="AA-Vitamin_Transporters"/>
</dbReference>
<feature type="domain" description="EamA" evidence="7">
    <location>
        <begin position="14"/>
        <end position="153"/>
    </location>
</feature>
<name>A0ABY7AJE1_9FIRM</name>
<feature type="transmembrane region" description="Helical" evidence="6">
    <location>
        <begin position="226"/>
        <end position="246"/>
    </location>
</feature>
<reference evidence="8" key="1">
    <citation type="submission" date="2022-11" db="EMBL/GenBank/DDBJ databases">
        <title>Lacrimispora xylanolytica sy1, complete genome.</title>
        <authorList>
            <person name="Choi S."/>
        </authorList>
    </citation>
    <scope>NUCLEOTIDE SEQUENCE</scope>
    <source>
        <strain evidence="8">Sy1</strain>
    </source>
</reference>
<feature type="transmembrane region" description="Helical" evidence="6">
    <location>
        <begin position="108"/>
        <end position="128"/>
    </location>
</feature>
<dbReference type="RefSeq" id="WP_024836288.1">
    <property type="nucleotide sequence ID" value="NZ_CP113524.1"/>
</dbReference>
<sequence>MTELEMTAVPNLKKGCILTLFGGILWGLSGTCGQYLMQSKGLTSDWLIPIRLLLAGMILLTICFIKDGKKVFQIFKNPKDGLDVLIFGMFGMSMCQYTYFTAISQSNAGTATVLQYIGPVLIVIYVSLKTGKRPDKIEVFAVGLAIVGTVLLATHGKLNSLAISNKALFWGLCSAVALAVYTVQPGAILTKYGSMIVTGWGMLIGGIILCLFFRPWTLAVTVDGGVIGGLTYIILFGTIVAFVAYLEGVKWVGPKRGSLFASVEPVSATLFSALLLKVGFGLMDLLGFACIISTIFLLTLGKRR</sequence>
<evidence type="ECO:0000256" key="4">
    <source>
        <dbReference type="ARBA" id="ARBA00022989"/>
    </source>
</evidence>
<feature type="transmembrane region" description="Helical" evidence="6">
    <location>
        <begin position="167"/>
        <end position="183"/>
    </location>
</feature>